<sequence>MKVIRIVAWVAVVAVGIFVLFNRYQSMQETSTGPGGPFVLTAHTGQTVSNNDFKGRYMLIYFGYSFCPDVCPIELGKMSAAMTMLENEGYDISPLQPIFITVDPERDTVEELASYVTDFHPSLIALTGSPEEIDAVAKAYRVYYKKREQEGLDGYLMDHQSVIFVMDPEGKYVRLFSSRNTPADIADAMKPVLEKAS</sequence>
<evidence type="ECO:0000256" key="1">
    <source>
        <dbReference type="ARBA" id="ARBA00010996"/>
    </source>
</evidence>
<keyword evidence="4" id="KW-1185">Reference proteome</keyword>
<dbReference type="RefSeq" id="WP_068143171.1">
    <property type="nucleotide sequence ID" value="NZ_JBHSCR010000014.1"/>
</dbReference>
<dbReference type="PANTHER" id="PTHR12151">
    <property type="entry name" value="ELECTRON TRANSPORT PROTIN SCO1/SENC FAMILY MEMBER"/>
    <property type="match status" value="1"/>
</dbReference>
<dbReference type="InterPro" id="IPR036249">
    <property type="entry name" value="Thioredoxin-like_sf"/>
</dbReference>
<gene>
    <name evidence="3" type="ORF">ACFO5Q_12645</name>
</gene>
<dbReference type="Proteomes" id="UP001595776">
    <property type="component" value="Unassembled WGS sequence"/>
</dbReference>
<dbReference type="SUPFAM" id="SSF52833">
    <property type="entry name" value="Thioredoxin-like"/>
    <property type="match status" value="1"/>
</dbReference>
<dbReference type="InterPro" id="IPR003782">
    <property type="entry name" value="SCO1/SenC"/>
</dbReference>
<name>A0ABV8UE16_9PROT</name>
<dbReference type="Pfam" id="PF02630">
    <property type="entry name" value="SCO1-SenC"/>
    <property type="match status" value="1"/>
</dbReference>
<dbReference type="PANTHER" id="PTHR12151:SF25">
    <property type="entry name" value="LINALOOL DEHYDRATASE_ISOMERASE DOMAIN-CONTAINING PROTEIN"/>
    <property type="match status" value="1"/>
</dbReference>
<feature type="transmembrane region" description="Helical" evidence="2">
    <location>
        <begin position="6"/>
        <end position="24"/>
    </location>
</feature>
<evidence type="ECO:0000313" key="4">
    <source>
        <dbReference type="Proteomes" id="UP001595776"/>
    </source>
</evidence>
<dbReference type="CDD" id="cd02968">
    <property type="entry name" value="SCO"/>
    <property type="match status" value="1"/>
</dbReference>
<protein>
    <submittedName>
        <fullName evidence="3">SCO family protein</fullName>
    </submittedName>
</protein>
<evidence type="ECO:0000313" key="3">
    <source>
        <dbReference type="EMBL" id="MFC4348694.1"/>
    </source>
</evidence>
<comment type="similarity">
    <text evidence="1">Belongs to the SCO1/2 family.</text>
</comment>
<accession>A0ABV8UE16</accession>
<evidence type="ECO:0000256" key="2">
    <source>
        <dbReference type="SAM" id="Phobius"/>
    </source>
</evidence>
<keyword evidence="2" id="KW-0472">Membrane</keyword>
<proteinExistence type="inferred from homology"/>
<comment type="caution">
    <text evidence="3">The sequence shown here is derived from an EMBL/GenBank/DDBJ whole genome shotgun (WGS) entry which is preliminary data.</text>
</comment>
<keyword evidence="2" id="KW-1133">Transmembrane helix</keyword>
<dbReference type="EMBL" id="JBHSCR010000014">
    <property type="protein sequence ID" value="MFC4348694.1"/>
    <property type="molecule type" value="Genomic_DNA"/>
</dbReference>
<organism evidence="3 4">
    <name type="scientific">Kordiimonas lipolytica</name>
    <dbReference type="NCBI Taxonomy" id="1662421"/>
    <lineage>
        <taxon>Bacteria</taxon>
        <taxon>Pseudomonadati</taxon>
        <taxon>Pseudomonadota</taxon>
        <taxon>Alphaproteobacteria</taxon>
        <taxon>Kordiimonadales</taxon>
        <taxon>Kordiimonadaceae</taxon>
        <taxon>Kordiimonas</taxon>
    </lineage>
</organism>
<reference evidence="4" key="1">
    <citation type="journal article" date="2019" name="Int. J. Syst. Evol. Microbiol.">
        <title>The Global Catalogue of Microorganisms (GCM) 10K type strain sequencing project: providing services to taxonomists for standard genome sequencing and annotation.</title>
        <authorList>
            <consortium name="The Broad Institute Genomics Platform"/>
            <consortium name="The Broad Institute Genome Sequencing Center for Infectious Disease"/>
            <person name="Wu L."/>
            <person name="Ma J."/>
        </authorList>
    </citation>
    <scope>NUCLEOTIDE SEQUENCE [LARGE SCALE GENOMIC DNA]</scope>
    <source>
        <strain evidence="4">CGMCC 1.15304</strain>
    </source>
</reference>
<dbReference type="Gene3D" id="3.40.30.10">
    <property type="entry name" value="Glutaredoxin"/>
    <property type="match status" value="1"/>
</dbReference>
<keyword evidence="2" id="KW-0812">Transmembrane</keyword>